<dbReference type="AlphaFoldDB" id="A0A6G1D8Q6"/>
<proteinExistence type="predicted"/>
<sequence length="71" mass="7799">MITICVAEAHVHRILVDGGGSTDILFASAFSQLHIPRSRLTKAWRLLKGFSGDLVEALGQIELPVRFERGP</sequence>
<evidence type="ECO:0000313" key="1">
    <source>
        <dbReference type="EMBL" id="KAF0908692.1"/>
    </source>
</evidence>
<dbReference type="EMBL" id="SPHZ02000007">
    <property type="protein sequence ID" value="KAF0908692.1"/>
    <property type="molecule type" value="Genomic_DNA"/>
</dbReference>
<dbReference type="PANTHER" id="PTHR33240">
    <property type="entry name" value="OS08G0508500 PROTEIN"/>
    <property type="match status" value="1"/>
</dbReference>
<gene>
    <name evidence="1" type="ORF">E2562_027243</name>
</gene>
<organism evidence="1 2">
    <name type="scientific">Oryza meyeriana var. granulata</name>
    <dbReference type="NCBI Taxonomy" id="110450"/>
    <lineage>
        <taxon>Eukaryota</taxon>
        <taxon>Viridiplantae</taxon>
        <taxon>Streptophyta</taxon>
        <taxon>Embryophyta</taxon>
        <taxon>Tracheophyta</taxon>
        <taxon>Spermatophyta</taxon>
        <taxon>Magnoliopsida</taxon>
        <taxon>Liliopsida</taxon>
        <taxon>Poales</taxon>
        <taxon>Poaceae</taxon>
        <taxon>BOP clade</taxon>
        <taxon>Oryzoideae</taxon>
        <taxon>Oryzeae</taxon>
        <taxon>Oryzinae</taxon>
        <taxon>Oryza</taxon>
        <taxon>Oryza meyeriana</taxon>
    </lineage>
</organism>
<dbReference type="Proteomes" id="UP000479710">
    <property type="component" value="Unassembled WGS sequence"/>
</dbReference>
<comment type="caution">
    <text evidence="1">The sequence shown here is derived from an EMBL/GenBank/DDBJ whole genome shotgun (WGS) entry which is preliminary data.</text>
</comment>
<reference evidence="1 2" key="1">
    <citation type="submission" date="2019-11" db="EMBL/GenBank/DDBJ databases">
        <title>Whole genome sequence of Oryza granulata.</title>
        <authorList>
            <person name="Li W."/>
        </authorList>
    </citation>
    <scope>NUCLEOTIDE SEQUENCE [LARGE SCALE GENOMIC DNA]</scope>
    <source>
        <strain evidence="2">cv. Menghai</strain>
        <tissue evidence="1">Leaf</tissue>
    </source>
</reference>
<accession>A0A6G1D8Q6</accession>
<dbReference type="PANTHER" id="PTHR33240:SF15">
    <property type="entry name" value="GAG-PRO-LIKE PROTEIN"/>
    <property type="match status" value="1"/>
</dbReference>
<evidence type="ECO:0000313" key="2">
    <source>
        <dbReference type="Proteomes" id="UP000479710"/>
    </source>
</evidence>
<name>A0A6G1D8Q6_9ORYZ</name>
<protein>
    <submittedName>
        <fullName evidence="1">Uncharacterized protein</fullName>
    </submittedName>
</protein>
<dbReference type="OrthoDB" id="1937476at2759"/>
<keyword evidence="2" id="KW-1185">Reference proteome</keyword>